<dbReference type="PROSITE" id="PS51257">
    <property type="entry name" value="PROKAR_LIPOPROTEIN"/>
    <property type="match status" value="1"/>
</dbReference>
<dbReference type="AlphaFoldDB" id="A0A3A1NMR3"/>
<evidence type="ECO:0000313" key="1">
    <source>
        <dbReference type="EMBL" id="RIV45269.1"/>
    </source>
</evidence>
<dbReference type="Proteomes" id="UP000321621">
    <property type="component" value="Unassembled WGS sequence"/>
</dbReference>
<reference evidence="1 3" key="1">
    <citation type="submission" date="2018-08" db="EMBL/GenBank/DDBJ databases">
        <title>Proposal of Muricauda 72 sp.nov. and Muricauda NH166 sp.nov., isolated from seawater.</title>
        <authorList>
            <person name="Cheng H."/>
            <person name="Wu Y.-H."/>
            <person name="Guo L.-L."/>
            <person name="Xu X.-W."/>
        </authorList>
    </citation>
    <scope>NUCLEOTIDE SEQUENCE [LARGE SCALE GENOMIC DNA]</scope>
    <source>
        <strain evidence="1 3">72</strain>
    </source>
</reference>
<evidence type="ECO:0008006" key="5">
    <source>
        <dbReference type="Google" id="ProtNLM"/>
    </source>
</evidence>
<accession>A0A3A1NMR3</accession>
<gene>
    <name evidence="1" type="ORF">D2V05_06785</name>
    <name evidence="2" type="ORF">FQ017_06725</name>
</gene>
<proteinExistence type="predicted"/>
<sequence>MKKTTILMIFLALMACKPSPKKEAAQVPEPIGSGTPKSKYPEYLAKVFEAHGGLDLWKSMRTLTFVLPNPDAPETHTIDLWSRKDRVDTEKYSMGFDGESAWLLDPDQNYQGDAAFYHNLMFYFYGMPFVLADDGIVYGEAEDLVYEGKSYPGVKISYDAGVGASSQDEYFIHFDPDTHQMAWLGYTVTYRTGESSDNFRWIHYGEWQDVGGLILPKAITWHNYEGRNILDARNTVNFEDASVSKEPKPDSFYEKPEGAEFVEIKKS</sequence>
<comment type="caution">
    <text evidence="1">The sequence shown here is derived from an EMBL/GenBank/DDBJ whole genome shotgun (WGS) entry which is preliminary data.</text>
</comment>
<protein>
    <recommendedName>
        <fullName evidence="5">Threonine synthase</fullName>
    </recommendedName>
</protein>
<dbReference type="Proteomes" id="UP000266691">
    <property type="component" value="Unassembled WGS sequence"/>
</dbReference>
<dbReference type="Pfam" id="PF20113">
    <property type="entry name" value="DUF6503"/>
    <property type="match status" value="1"/>
</dbReference>
<dbReference type="InterPro" id="IPR045444">
    <property type="entry name" value="DUF6503"/>
</dbReference>
<dbReference type="EMBL" id="QXFI01000018">
    <property type="protein sequence ID" value="RIV45269.1"/>
    <property type="molecule type" value="Genomic_DNA"/>
</dbReference>
<evidence type="ECO:0000313" key="2">
    <source>
        <dbReference type="EMBL" id="TXJ96742.1"/>
    </source>
</evidence>
<reference evidence="2 4" key="2">
    <citation type="submission" date="2019-07" db="EMBL/GenBank/DDBJ databases">
        <title>Draft genome of two Muricauda strains isolated from deep sea.</title>
        <authorList>
            <person name="Sun C."/>
        </authorList>
    </citation>
    <scope>NUCLEOTIDE SEQUENCE [LARGE SCALE GENOMIC DNA]</scope>
    <source>
        <strain evidence="2 4">72</strain>
    </source>
</reference>
<dbReference type="OrthoDB" id="282859at2"/>
<evidence type="ECO:0000313" key="4">
    <source>
        <dbReference type="Proteomes" id="UP000321621"/>
    </source>
</evidence>
<evidence type="ECO:0000313" key="3">
    <source>
        <dbReference type="Proteomes" id="UP000266691"/>
    </source>
</evidence>
<name>A0A3A1NMR3_9FLAO</name>
<dbReference type="EMBL" id="VNWK01000018">
    <property type="protein sequence ID" value="TXJ96742.1"/>
    <property type="molecule type" value="Genomic_DNA"/>
</dbReference>
<keyword evidence="4" id="KW-1185">Reference proteome</keyword>
<organism evidence="1 3">
    <name type="scientific">Flagellimonas pelagia</name>
    <dbReference type="NCBI Taxonomy" id="2306998"/>
    <lineage>
        <taxon>Bacteria</taxon>
        <taxon>Pseudomonadati</taxon>
        <taxon>Bacteroidota</taxon>
        <taxon>Flavobacteriia</taxon>
        <taxon>Flavobacteriales</taxon>
        <taxon>Flavobacteriaceae</taxon>
        <taxon>Flagellimonas</taxon>
    </lineage>
</organism>
<dbReference type="RefSeq" id="WP_119646920.1">
    <property type="nucleotide sequence ID" value="NZ_QXFI01000018.1"/>
</dbReference>